<name>A0A368Y718_9BURK</name>
<feature type="chain" id="PRO_5017058131" evidence="1">
    <location>
        <begin position="29"/>
        <end position="245"/>
    </location>
</feature>
<keyword evidence="4" id="KW-1185">Reference proteome</keyword>
<protein>
    <submittedName>
        <fullName evidence="3">Putative secreted protein with PEP-CTERM sorting signal</fullName>
    </submittedName>
</protein>
<feature type="signal peptide" evidence="1">
    <location>
        <begin position="1"/>
        <end position="28"/>
    </location>
</feature>
<accession>A0A368Y718</accession>
<dbReference type="Proteomes" id="UP000252884">
    <property type="component" value="Unassembled WGS sequence"/>
</dbReference>
<keyword evidence="1" id="KW-0732">Signal</keyword>
<gene>
    <name evidence="3" type="ORF">DES41_101677</name>
</gene>
<evidence type="ECO:0000259" key="2">
    <source>
        <dbReference type="Pfam" id="PF07589"/>
    </source>
</evidence>
<dbReference type="InterPro" id="IPR013424">
    <property type="entry name" value="Ice-binding_C"/>
</dbReference>
<evidence type="ECO:0000313" key="4">
    <source>
        <dbReference type="Proteomes" id="UP000252884"/>
    </source>
</evidence>
<dbReference type="Pfam" id="PF07589">
    <property type="entry name" value="PEP-CTERM"/>
    <property type="match status" value="1"/>
</dbReference>
<evidence type="ECO:0000256" key="1">
    <source>
        <dbReference type="SAM" id="SignalP"/>
    </source>
</evidence>
<comment type="caution">
    <text evidence="3">The sequence shown here is derived from an EMBL/GenBank/DDBJ whole genome shotgun (WGS) entry which is preliminary data.</text>
</comment>
<dbReference type="RefSeq" id="WP_211332883.1">
    <property type="nucleotide sequence ID" value="NZ_QPJK01000001.1"/>
</dbReference>
<dbReference type="NCBIfam" id="TIGR02595">
    <property type="entry name" value="PEP_CTERM"/>
    <property type="match status" value="1"/>
</dbReference>
<dbReference type="AlphaFoldDB" id="A0A368Y718"/>
<proteinExistence type="predicted"/>
<organism evidence="3 4">
    <name type="scientific">Pseudorhodoferax soli</name>
    <dbReference type="NCBI Taxonomy" id="545864"/>
    <lineage>
        <taxon>Bacteria</taxon>
        <taxon>Pseudomonadati</taxon>
        <taxon>Pseudomonadota</taxon>
        <taxon>Betaproteobacteria</taxon>
        <taxon>Burkholderiales</taxon>
        <taxon>Comamonadaceae</taxon>
    </lineage>
</organism>
<reference evidence="3 4" key="1">
    <citation type="submission" date="2018-07" db="EMBL/GenBank/DDBJ databases">
        <title>Genomic Encyclopedia of Type Strains, Phase IV (KMG-IV): sequencing the most valuable type-strain genomes for metagenomic binning, comparative biology and taxonomic classification.</title>
        <authorList>
            <person name="Goeker M."/>
        </authorList>
    </citation>
    <scope>NUCLEOTIDE SEQUENCE [LARGE SCALE GENOMIC DNA]</scope>
    <source>
        <strain evidence="3 4">DSM 21634</strain>
    </source>
</reference>
<evidence type="ECO:0000313" key="3">
    <source>
        <dbReference type="EMBL" id="RCW76073.1"/>
    </source>
</evidence>
<feature type="domain" description="Ice-binding protein C-terminal" evidence="2">
    <location>
        <begin position="210"/>
        <end position="232"/>
    </location>
</feature>
<sequence>MRQSTKTALLATAALLAATLCVPKSALAEPVRWTDWASARAGANGSAVGQIALGDGSSIDVAYSGQLAFWDAPGTTSYWQDGGGTYTSAAVDNGPGDHGMLAMSRLGLRTLTFSHAVDNLFFALIDLNAGGYEFDQDFTIESSGAGNRGSGSFSKQITAEGKYRLVGSGDPHGVIRFNDAVSSISWSSLGSETWNGFTVGTYGAAVEPNPVPEPASLALVGLGVAVVGYQRRRARPAIAAGVAAA</sequence>
<dbReference type="EMBL" id="QPJK01000001">
    <property type="protein sequence ID" value="RCW76073.1"/>
    <property type="molecule type" value="Genomic_DNA"/>
</dbReference>